<sequence>MWTDLGYTGLFLASFFAATILPFSSEMVLSTILAAGGDPIISLSLATLGNWMGGLTSYWLGWLGHFDRIEKFLRLKEQTLIKWQKKVKNKEGWIALFCWLPGIGDIIAVVLGLLKSNLWRTAIGMLVGKSLRYIIWGLITLEVISKTNLPFF</sequence>
<dbReference type="Proteomes" id="UP000181976">
    <property type="component" value="Unassembled WGS sequence"/>
</dbReference>
<feature type="transmembrane region" description="Helical" evidence="1">
    <location>
        <begin position="92"/>
        <end position="113"/>
    </location>
</feature>
<evidence type="ECO:0000313" key="4">
    <source>
        <dbReference type="Proteomes" id="UP000181976"/>
    </source>
</evidence>
<dbReference type="InParanoid" id="A0A1I1WSC2"/>
<dbReference type="PANTHER" id="PTHR42709:SF4">
    <property type="entry name" value="INNER MEMBRANE PROTEIN YQAA"/>
    <property type="match status" value="1"/>
</dbReference>
<keyword evidence="1" id="KW-1133">Transmembrane helix</keyword>
<feature type="domain" description="VTT" evidence="2">
    <location>
        <begin position="28"/>
        <end position="138"/>
    </location>
</feature>
<dbReference type="EMBL" id="FONA01000005">
    <property type="protein sequence ID" value="SFD98074.1"/>
    <property type="molecule type" value="Genomic_DNA"/>
</dbReference>
<keyword evidence="1" id="KW-0812">Transmembrane</keyword>
<keyword evidence="4" id="KW-1185">Reference proteome</keyword>
<dbReference type="RefSeq" id="WP_010526749.1">
    <property type="nucleotide sequence ID" value="NZ_AFSL01000016.1"/>
</dbReference>
<evidence type="ECO:0000256" key="1">
    <source>
        <dbReference type="SAM" id="Phobius"/>
    </source>
</evidence>
<dbReference type="Pfam" id="PF09335">
    <property type="entry name" value="VTT_dom"/>
    <property type="match status" value="1"/>
</dbReference>
<dbReference type="PANTHER" id="PTHR42709">
    <property type="entry name" value="ALKALINE PHOSPHATASE LIKE PROTEIN"/>
    <property type="match status" value="1"/>
</dbReference>
<dbReference type="OrthoDB" id="9814483at2"/>
<name>A0A1I1WSC2_9BACT</name>
<feature type="transmembrane region" description="Helical" evidence="1">
    <location>
        <begin position="40"/>
        <end position="64"/>
    </location>
</feature>
<dbReference type="InterPro" id="IPR032816">
    <property type="entry name" value="VTT_dom"/>
</dbReference>
<evidence type="ECO:0000313" key="3">
    <source>
        <dbReference type="EMBL" id="SFD98074.1"/>
    </source>
</evidence>
<dbReference type="AlphaFoldDB" id="A0A1I1WSC2"/>
<gene>
    <name evidence="3" type="ORF">SAMN05444380_10512</name>
</gene>
<dbReference type="STRING" id="385682.SAMN05444380_10512"/>
<reference evidence="3 4" key="1">
    <citation type="submission" date="2016-10" db="EMBL/GenBank/DDBJ databases">
        <authorList>
            <person name="de Groot N.N."/>
        </authorList>
    </citation>
    <scope>NUCLEOTIDE SEQUENCE [LARGE SCALE GENOMIC DNA]</scope>
    <source>
        <strain evidence="3 4">DSM 19012</strain>
    </source>
</reference>
<protein>
    <submittedName>
        <fullName evidence="3">Membrane protein YqaA, SNARE-associated domain</fullName>
    </submittedName>
</protein>
<organism evidence="3 4">
    <name type="scientific">Thermophagus xiamenensis</name>
    <dbReference type="NCBI Taxonomy" id="385682"/>
    <lineage>
        <taxon>Bacteria</taxon>
        <taxon>Pseudomonadati</taxon>
        <taxon>Bacteroidota</taxon>
        <taxon>Bacteroidia</taxon>
        <taxon>Marinilabiliales</taxon>
        <taxon>Marinilabiliaceae</taxon>
        <taxon>Thermophagus</taxon>
    </lineage>
</organism>
<keyword evidence="1" id="KW-0472">Membrane</keyword>
<dbReference type="InterPro" id="IPR051311">
    <property type="entry name" value="DedA_domain"/>
</dbReference>
<proteinExistence type="predicted"/>
<accession>A0A1I1WSC2</accession>
<evidence type="ECO:0000259" key="2">
    <source>
        <dbReference type="Pfam" id="PF09335"/>
    </source>
</evidence>
<dbReference type="eggNOG" id="COG1238">
    <property type="taxonomic scope" value="Bacteria"/>
</dbReference>
<dbReference type="FunCoup" id="A0A1I1WSC2">
    <property type="interactions" value="24"/>
</dbReference>